<dbReference type="AlphaFoldDB" id="A0A0F9E4M7"/>
<reference evidence="1" key="1">
    <citation type="journal article" date="2015" name="Nature">
        <title>Complex archaea that bridge the gap between prokaryotes and eukaryotes.</title>
        <authorList>
            <person name="Spang A."/>
            <person name="Saw J.H."/>
            <person name="Jorgensen S.L."/>
            <person name="Zaremba-Niedzwiedzka K."/>
            <person name="Martijn J."/>
            <person name="Lind A.E."/>
            <person name="van Eijk R."/>
            <person name="Schleper C."/>
            <person name="Guy L."/>
            <person name="Ettema T.J."/>
        </authorList>
    </citation>
    <scope>NUCLEOTIDE SEQUENCE</scope>
</reference>
<name>A0A0F9E4M7_9ZZZZ</name>
<sequence length="81" mass="9722">MKKPKRVRRKARFRVGQVVKTRCGTPVKEPYWIVLMITRRQHKPDFGGWFYGCDREQPSWCPYMESELRPLTAKEIGPKRK</sequence>
<organism evidence="1">
    <name type="scientific">marine sediment metagenome</name>
    <dbReference type="NCBI Taxonomy" id="412755"/>
    <lineage>
        <taxon>unclassified sequences</taxon>
        <taxon>metagenomes</taxon>
        <taxon>ecological metagenomes</taxon>
    </lineage>
</organism>
<proteinExistence type="predicted"/>
<gene>
    <name evidence="1" type="ORF">LCGC14_2198280</name>
</gene>
<accession>A0A0F9E4M7</accession>
<evidence type="ECO:0000313" key="1">
    <source>
        <dbReference type="EMBL" id="KKL61146.1"/>
    </source>
</evidence>
<protein>
    <submittedName>
        <fullName evidence="1">Uncharacterized protein</fullName>
    </submittedName>
</protein>
<dbReference type="EMBL" id="LAZR01028909">
    <property type="protein sequence ID" value="KKL61146.1"/>
    <property type="molecule type" value="Genomic_DNA"/>
</dbReference>
<comment type="caution">
    <text evidence="1">The sequence shown here is derived from an EMBL/GenBank/DDBJ whole genome shotgun (WGS) entry which is preliminary data.</text>
</comment>